<comment type="caution">
    <text evidence="2">The sequence shown here is derived from an EMBL/GenBank/DDBJ whole genome shotgun (WGS) entry which is preliminary data.</text>
</comment>
<dbReference type="GO" id="GO:0016787">
    <property type="term" value="F:hydrolase activity"/>
    <property type="evidence" value="ECO:0007669"/>
    <property type="project" value="InterPro"/>
</dbReference>
<dbReference type="Proteomes" id="UP000034112">
    <property type="component" value="Unassembled WGS sequence"/>
</dbReference>
<dbReference type="EMBL" id="JOKZ01000595">
    <property type="protein sequence ID" value="KKO97283.1"/>
    <property type="molecule type" value="Genomic_DNA"/>
</dbReference>
<name>A0A0F9ZVW3_TRIHA</name>
<dbReference type="OMA" id="CNPRGYI"/>
<dbReference type="InterPro" id="IPR004843">
    <property type="entry name" value="Calcineurin-like_PHP"/>
</dbReference>
<sequence>MSRLLKTLTRRILQRRVRIQLLSDLHLEIGQQYTSYTFPVTAPFLLLAGDIGRLMDYDNYKAFLETQASRYEKVFLVLGNHEFYELDYNAGLGIAQRLSDEPSLKNSIILLNKSRWDDPDSNLTILGCTLWSAIPEEAVPIIEAKISDFKKITGWTALKHHQIHTEEAEWLREEVAQLATQDQHNSRQILIATHHAPCVQGTSKPADTNNPWTPAFATDLVTKGNWGNVTCWIFGHTHYSTDFQHNGIRLLANQRGYVFPNEKVKSKTRQNPHVFDPTMAIKL</sequence>
<organism evidence="2 3">
    <name type="scientific">Trichoderma harzianum</name>
    <name type="common">Hypocrea lixii</name>
    <dbReference type="NCBI Taxonomy" id="5544"/>
    <lineage>
        <taxon>Eukaryota</taxon>
        <taxon>Fungi</taxon>
        <taxon>Dikarya</taxon>
        <taxon>Ascomycota</taxon>
        <taxon>Pezizomycotina</taxon>
        <taxon>Sordariomycetes</taxon>
        <taxon>Hypocreomycetidae</taxon>
        <taxon>Hypocreales</taxon>
        <taxon>Hypocreaceae</taxon>
        <taxon>Trichoderma</taxon>
    </lineage>
</organism>
<dbReference type="PANTHER" id="PTHR37844">
    <property type="entry name" value="SER/THR PROTEIN PHOSPHATASE SUPERFAMILY (AFU_ORTHOLOGUE AFUA_1G14840)"/>
    <property type="match status" value="1"/>
</dbReference>
<gene>
    <name evidence="2" type="ORF">THAR02_10615</name>
</gene>
<proteinExistence type="predicted"/>
<dbReference type="InterPro" id="IPR029052">
    <property type="entry name" value="Metallo-depent_PP-like"/>
</dbReference>
<dbReference type="AlphaFoldDB" id="A0A0F9ZVW3"/>
<dbReference type="Pfam" id="PF00149">
    <property type="entry name" value="Metallophos"/>
    <property type="match status" value="1"/>
</dbReference>
<feature type="domain" description="Calcineurin-like phosphoesterase" evidence="1">
    <location>
        <begin position="21"/>
        <end position="239"/>
    </location>
</feature>
<dbReference type="PANTHER" id="PTHR37844:SF2">
    <property type="entry name" value="SER_THR PROTEIN PHOSPHATASE SUPERFAMILY (AFU_ORTHOLOGUE AFUA_1G14840)"/>
    <property type="match status" value="1"/>
</dbReference>
<accession>A0A0F9ZVW3</accession>
<dbReference type="Gene3D" id="3.60.21.10">
    <property type="match status" value="1"/>
</dbReference>
<protein>
    <submittedName>
        <fullName evidence="2">Ser/Thr protein phosphatase</fullName>
    </submittedName>
</protein>
<evidence type="ECO:0000313" key="2">
    <source>
        <dbReference type="EMBL" id="KKO97283.1"/>
    </source>
</evidence>
<evidence type="ECO:0000313" key="3">
    <source>
        <dbReference type="Proteomes" id="UP000034112"/>
    </source>
</evidence>
<reference evidence="3" key="1">
    <citation type="journal article" date="2015" name="Genome Announc.">
        <title>Draft whole-genome sequence of the biocontrol agent Trichoderma harzianum T6776.</title>
        <authorList>
            <person name="Baroncelli R."/>
            <person name="Piaggeschi G."/>
            <person name="Fiorini L."/>
            <person name="Bertolini E."/>
            <person name="Zapparata A."/>
            <person name="Pe M.E."/>
            <person name="Sarrocco S."/>
            <person name="Vannacci G."/>
        </authorList>
    </citation>
    <scope>NUCLEOTIDE SEQUENCE [LARGE SCALE GENOMIC DNA]</scope>
    <source>
        <strain evidence="3">T6776</strain>
    </source>
</reference>
<dbReference type="SUPFAM" id="SSF56300">
    <property type="entry name" value="Metallo-dependent phosphatases"/>
    <property type="match status" value="1"/>
</dbReference>
<evidence type="ECO:0000259" key="1">
    <source>
        <dbReference type="Pfam" id="PF00149"/>
    </source>
</evidence>
<dbReference type="OrthoDB" id="550558at2759"/>